<dbReference type="Proteomes" id="UP000301309">
    <property type="component" value="Unassembled WGS sequence"/>
</dbReference>
<evidence type="ECO:0000313" key="3">
    <source>
        <dbReference type="Proteomes" id="UP000301309"/>
    </source>
</evidence>
<accession>A0A4D4L4T7</accession>
<feature type="region of interest" description="Disordered" evidence="1">
    <location>
        <begin position="1"/>
        <end position="86"/>
    </location>
</feature>
<name>A0A4D4L4T7_STRVO</name>
<gene>
    <name evidence="2" type="ORF">SVIO_048090</name>
</gene>
<keyword evidence="3" id="KW-1185">Reference proteome</keyword>
<protein>
    <submittedName>
        <fullName evidence="2">Uncharacterized protein</fullName>
    </submittedName>
</protein>
<evidence type="ECO:0000256" key="1">
    <source>
        <dbReference type="SAM" id="MobiDB-lite"/>
    </source>
</evidence>
<evidence type="ECO:0000313" key="2">
    <source>
        <dbReference type="EMBL" id="GDY54186.1"/>
    </source>
</evidence>
<reference evidence="2 3" key="1">
    <citation type="journal article" date="2020" name="Int. J. Syst. Evol. Microbiol.">
        <title>Reclassification of Streptomyces castelarensis and Streptomyces sporoclivatus as later heterotypic synonyms of Streptomyces antimycoticus.</title>
        <authorList>
            <person name="Komaki H."/>
            <person name="Tamura T."/>
        </authorList>
    </citation>
    <scope>NUCLEOTIDE SEQUENCE [LARGE SCALE GENOMIC DNA]</scope>
    <source>
        <strain evidence="2 3">NBRC 13459</strain>
    </source>
</reference>
<feature type="compositionally biased region" description="Acidic residues" evidence="1">
    <location>
        <begin position="14"/>
        <end position="25"/>
    </location>
</feature>
<dbReference type="AlphaFoldDB" id="A0A4D4L4T7"/>
<sequence length="86" mass="8732">MVGADGHPVHPQGVDDDPQDGEEAEERPLGGAGDGLVDGHPVREPGDQCGDDEPYGARVVGAHPHPAEQDEDGDEGKGGDEGGQGE</sequence>
<organism evidence="2 3">
    <name type="scientific">Streptomyces violaceusniger</name>
    <dbReference type="NCBI Taxonomy" id="68280"/>
    <lineage>
        <taxon>Bacteria</taxon>
        <taxon>Bacillati</taxon>
        <taxon>Actinomycetota</taxon>
        <taxon>Actinomycetes</taxon>
        <taxon>Kitasatosporales</taxon>
        <taxon>Streptomycetaceae</taxon>
        <taxon>Streptomyces</taxon>
        <taxon>Streptomyces violaceusniger group</taxon>
    </lineage>
</organism>
<proteinExistence type="predicted"/>
<dbReference type="EMBL" id="BJHW01000001">
    <property type="protein sequence ID" value="GDY54186.1"/>
    <property type="molecule type" value="Genomic_DNA"/>
</dbReference>
<comment type="caution">
    <text evidence="2">The sequence shown here is derived from an EMBL/GenBank/DDBJ whole genome shotgun (WGS) entry which is preliminary data.</text>
</comment>